<evidence type="ECO:0000313" key="2">
    <source>
        <dbReference type="EMBL" id="KXX79893.1"/>
    </source>
</evidence>
<accession>A0A175VQQ2</accession>
<dbReference type="EMBL" id="LCTW02000431">
    <property type="protein sequence ID" value="KXX73713.1"/>
    <property type="molecule type" value="Genomic_DNA"/>
</dbReference>
<dbReference type="PANTHER" id="PTHR37285">
    <property type="entry name" value="SPORE WALL MATURATION PROTEIN DIT1"/>
    <property type="match status" value="1"/>
</dbReference>
<reference evidence="1 3" key="3">
    <citation type="submission" date="2016-01" db="EMBL/GenBank/DDBJ databases">
        <title>Madurella mycetomatis genome sequencing.</title>
        <authorList>
            <person name="Van De Sande W."/>
        </authorList>
    </citation>
    <scope>NUCLEOTIDE SEQUENCE [LARGE SCALE GENOMIC DNA]</scope>
    <source>
        <strain evidence="3">mm55</strain>
        <strain evidence="1">Mm55</strain>
    </source>
</reference>
<name>A0A175VQQ2_9PEZI</name>
<dbReference type="Pfam" id="PF05141">
    <property type="entry name" value="DIT1_PvcA"/>
    <property type="match status" value="1"/>
</dbReference>
<reference evidence="3" key="1">
    <citation type="submission" date="2015-06" db="EMBL/GenBank/DDBJ databases">
        <authorList>
            <person name="van de Sande W.W.J."/>
        </authorList>
    </citation>
    <scope>NUCLEOTIDE SEQUENCE [LARGE SCALE GENOMIC DNA]</scope>
    <source>
        <strain evidence="3">mm55</strain>
    </source>
</reference>
<dbReference type="VEuPathDB" id="FungiDB:MMYC01_209235"/>
<dbReference type="EMBL" id="LCTW02000074">
    <property type="protein sequence ID" value="KXX79893.1"/>
    <property type="molecule type" value="Genomic_DNA"/>
</dbReference>
<proteinExistence type="predicted"/>
<reference evidence="1" key="2">
    <citation type="submission" date="2015-06" db="EMBL/GenBank/DDBJ databases">
        <authorList>
            <person name="Hoefler B.C."/>
            <person name="Straight P.D."/>
        </authorList>
    </citation>
    <scope>NUCLEOTIDE SEQUENCE [LARGE SCALE GENOMIC DNA]</scope>
    <source>
        <strain evidence="1">Mm55</strain>
    </source>
</reference>
<evidence type="ECO:0000313" key="1">
    <source>
        <dbReference type="EMBL" id="KXX73713.1"/>
    </source>
</evidence>
<dbReference type="Proteomes" id="UP000078237">
    <property type="component" value="Unassembled WGS sequence"/>
</dbReference>
<gene>
    <name evidence="2" type="ORF">MMYC01_203745</name>
    <name evidence="1" type="ORF">MMYC01_209235</name>
</gene>
<comment type="caution">
    <text evidence="1">The sequence shown here is derived from an EMBL/GenBank/DDBJ whole genome shotgun (WGS) entry which is preliminary data.</text>
</comment>
<dbReference type="STRING" id="100816.A0A175VQQ2"/>
<dbReference type="OrthoDB" id="429813at2759"/>
<dbReference type="VEuPathDB" id="FungiDB:MMYC01_203745"/>
<dbReference type="AlphaFoldDB" id="A0A175VQQ2"/>
<protein>
    <submittedName>
        <fullName evidence="1">Spore wall maturation protein DIT1</fullName>
    </submittedName>
</protein>
<sequence>MEDLSVYHRVCCAYVRAPDGQLFSCTGPLSSSFQAHWADLLPFITSPSLRQSLIFPSTTVDEKSPYTGAPSVTKSLIRVESVHQDKLTVYERSEEIDTGIVSGLVLRQPHSVGVELFDDVFASLLLQGINLFTSTPQDKDQDTDPELKETTEKIVDLFDVWLRYAGDNDKWHSHGRQYFFGRVYEFVRRQARLEFCLPAFPCKSSNPDKVFGVMPDRGEQLALEHLHAFLEAVGDIYKPGAKLWIVSDGHVFSDCIGVDDQTVDQYNAQLLKMSSAVSQRHGARDWIGFKSLVDMFDLRHCATEMQASLGLPPMDSYIATQRTTAAELSRQMLVHSCGTDPAALRSRIKAADHSALKLYRGFSRFMVEDLSRNRYTSHLSRAKLKQLASKVAFEMIQRNDAYSNLVELFFPHHVRLSIHAHDNAGPKFGIRMFSPNVRALDNLSLASGEMRSVDLLHVPTPWHNCIAAVSGQSTIVMTKSKVVRDALADGEFIGDWADEGHGGKAGHFSLHSPHKALYNVAQDHQDILDCCNPTNPYMWDMESTIDADMWYFRAVAGVGVF</sequence>
<dbReference type="InterPro" id="IPR007817">
    <property type="entry name" value="Isocyanide_synthase_DIT1"/>
</dbReference>
<evidence type="ECO:0000313" key="3">
    <source>
        <dbReference type="Proteomes" id="UP000078237"/>
    </source>
</evidence>
<dbReference type="PANTHER" id="PTHR37285:SF5">
    <property type="entry name" value="SPORE WALL MATURATION PROTEIN DIT1"/>
    <property type="match status" value="1"/>
</dbReference>
<organism evidence="1 3">
    <name type="scientific">Madurella mycetomatis</name>
    <dbReference type="NCBI Taxonomy" id="100816"/>
    <lineage>
        <taxon>Eukaryota</taxon>
        <taxon>Fungi</taxon>
        <taxon>Dikarya</taxon>
        <taxon>Ascomycota</taxon>
        <taxon>Pezizomycotina</taxon>
        <taxon>Sordariomycetes</taxon>
        <taxon>Sordariomycetidae</taxon>
        <taxon>Sordariales</taxon>
        <taxon>Sordariales incertae sedis</taxon>
        <taxon>Madurella</taxon>
    </lineage>
</organism>
<keyword evidence="3" id="KW-1185">Reference proteome</keyword>